<dbReference type="RefSeq" id="WP_271883488.1">
    <property type="nucleotide sequence ID" value="NZ_CP067136.1"/>
</dbReference>
<feature type="domain" description="General stress protein FMN-binding split barrel" evidence="1">
    <location>
        <begin position="3"/>
        <end position="148"/>
    </location>
</feature>
<dbReference type="EMBL" id="CP067136">
    <property type="protein sequence ID" value="WCR07241.1"/>
    <property type="molecule type" value="Genomic_DNA"/>
</dbReference>
<sequence length="157" mass="17422">MSDNRETFWDRLEDINAGMLGLNATARFLPMSHYADDDINALWFITAKGTELVKSLQSGAQEGTYIVSSAKEGLYARIAGSLELSDDREKLDDLWNAIASSWFEDGQQDPDVQLVRMSLSDAEVWATDGSLSFLYEIAKSKISGSKPDIGDHFSLTF</sequence>
<dbReference type="PANTHER" id="PTHR34818">
    <property type="entry name" value="PROTEIN BLI-3"/>
    <property type="match status" value="1"/>
</dbReference>
<dbReference type="Gene3D" id="2.30.110.10">
    <property type="entry name" value="Electron Transport, Fmn-binding Protein, Chain A"/>
    <property type="match status" value="1"/>
</dbReference>
<evidence type="ECO:0000259" key="1">
    <source>
        <dbReference type="Pfam" id="PF16242"/>
    </source>
</evidence>
<dbReference type="PANTHER" id="PTHR34818:SF1">
    <property type="entry name" value="PROTEIN BLI-3"/>
    <property type="match status" value="1"/>
</dbReference>
<dbReference type="InterPro" id="IPR052917">
    <property type="entry name" value="Stress-Dev_Protein"/>
</dbReference>
<accession>A0ABY7SKA1</accession>
<protein>
    <submittedName>
        <fullName evidence="2">Pyridoxamine 5'-phosphate oxidase family protein</fullName>
    </submittedName>
</protein>
<keyword evidence="3" id="KW-1185">Reference proteome</keyword>
<gene>
    <name evidence="2" type="ORF">JHX87_17620</name>
</gene>
<reference evidence="2 3" key="1">
    <citation type="submission" date="2021-01" db="EMBL/GenBank/DDBJ databases">
        <title>Biogeographic distribution of Paracoccus.</title>
        <authorList>
            <person name="Hollensteiner J."/>
            <person name="Leineberger J."/>
            <person name="Brinkhoff T."/>
            <person name="Daniel R."/>
        </authorList>
    </citation>
    <scope>NUCLEOTIDE SEQUENCE [LARGE SCALE GENOMIC DNA]</scope>
    <source>
        <strain evidence="2 3">KCTC 22803</strain>
    </source>
</reference>
<dbReference type="InterPro" id="IPR038725">
    <property type="entry name" value="YdaG_split_barrel_FMN-bd"/>
</dbReference>
<evidence type="ECO:0000313" key="2">
    <source>
        <dbReference type="EMBL" id="WCR07241.1"/>
    </source>
</evidence>
<evidence type="ECO:0000313" key="3">
    <source>
        <dbReference type="Proteomes" id="UP001219349"/>
    </source>
</evidence>
<dbReference type="SUPFAM" id="SSF50475">
    <property type="entry name" value="FMN-binding split barrel"/>
    <property type="match status" value="1"/>
</dbReference>
<name>A0ABY7SKA1_9RHOB</name>
<dbReference type="Pfam" id="PF16242">
    <property type="entry name" value="Pyrid_ox_like"/>
    <property type="match status" value="1"/>
</dbReference>
<proteinExistence type="predicted"/>
<dbReference type="Proteomes" id="UP001219349">
    <property type="component" value="Chromosome"/>
</dbReference>
<organism evidence="2 3">
    <name type="scientific">Paracoccus fistulariae</name>
    <dbReference type="NCBI Taxonomy" id="658446"/>
    <lineage>
        <taxon>Bacteria</taxon>
        <taxon>Pseudomonadati</taxon>
        <taxon>Pseudomonadota</taxon>
        <taxon>Alphaproteobacteria</taxon>
        <taxon>Rhodobacterales</taxon>
        <taxon>Paracoccaceae</taxon>
        <taxon>Paracoccus</taxon>
    </lineage>
</organism>
<dbReference type="InterPro" id="IPR012349">
    <property type="entry name" value="Split_barrel_FMN-bd"/>
</dbReference>